<reference evidence="1 2" key="1">
    <citation type="journal article" date="2017" name="MBio">
        <title>Type VI secretion-mediated competition in the bee gut microbiome.</title>
        <authorList>
            <person name="Steele M.I."/>
            <person name="Kwong W.K."/>
            <person name="Powell J.E."/>
            <person name="Whiteley M."/>
            <person name="Moran N.A."/>
        </authorList>
    </citation>
    <scope>NUCLEOTIDE SEQUENCE [LARGE SCALE GENOMIC DNA]</scope>
    <source>
        <strain evidence="1 2">App2-2</strain>
    </source>
</reference>
<dbReference type="EMBL" id="MDVB01000117">
    <property type="protein sequence ID" value="PIT12390.1"/>
    <property type="molecule type" value="Genomic_DNA"/>
</dbReference>
<evidence type="ECO:0000313" key="2">
    <source>
        <dbReference type="Proteomes" id="UP000231293"/>
    </source>
</evidence>
<protein>
    <submittedName>
        <fullName evidence="1">Uncharacterized protein</fullName>
    </submittedName>
</protein>
<accession>A0A2N9WRA1</accession>
<gene>
    <name evidence="1" type="ORF">BGI32_10665</name>
</gene>
<evidence type="ECO:0000313" key="1">
    <source>
        <dbReference type="EMBL" id="PIT12390.1"/>
    </source>
</evidence>
<dbReference type="AlphaFoldDB" id="A0A2N9WRA1"/>
<dbReference type="RefSeq" id="WP_100090446.1">
    <property type="nucleotide sequence ID" value="NZ_MDVB01000117.1"/>
</dbReference>
<name>A0A2N9WRA1_9NEIS</name>
<sequence>MAQDNENKQSADTAVDDELATFTITSGSRTRISGSENTEEGRWLAPDTSITIHNRNLIVF</sequence>
<proteinExistence type="predicted"/>
<organism evidence="1 2">
    <name type="scientific">Snodgrassella alvi</name>
    <dbReference type="NCBI Taxonomy" id="1196083"/>
    <lineage>
        <taxon>Bacteria</taxon>
        <taxon>Pseudomonadati</taxon>
        <taxon>Pseudomonadota</taxon>
        <taxon>Betaproteobacteria</taxon>
        <taxon>Neisseriales</taxon>
        <taxon>Neisseriaceae</taxon>
        <taxon>Snodgrassella</taxon>
    </lineage>
</organism>
<dbReference type="Proteomes" id="UP000231293">
    <property type="component" value="Unassembled WGS sequence"/>
</dbReference>
<comment type="caution">
    <text evidence="1">The sequence shown here is derived from an EMBL/GenBank/DDBJ whole genome shotgun (WGS) entry which is preliminary data.</text>
</comment>